<proteinExistence type="predicted"/>
<dbReference type="InterPro" id="IPR014729">
    <property type="entry name" value="Rossmann-like_a/b/a_fold"/>
</dbReference>
<organism evidence="2 3">
    <name type="scientific">Paraburkholderia hospita</name>
    <dbReference type="NCBI Taxonomy" id="169430"/>
    <lineage>
        <taxon>Bacteria</taxon>
        <taxon>Pseudomonadati</taxon>
        <taxon>Pseudomonadota</taxon>
        <taxon>Betaproteobacteria</taxon>
        <taxon>Burkholderiales</taxon>
        <taxon>Burkholderiaceae</taxon>
        <taxon>Paraburkholderia</taxon>
    </lineage>
</organism>
<evidence type="ECO:0000259" key="1">
    <source>
        <dbReference type="Pfam" id="PF00582"/>
    </source>
</evidence>
<dbReference type="SUPFAM" id="SSF52402">
    <property type="entry name" value="Adenine nucleotide alpha hydrolases-like"/>
    <property type="match status" value="1"/>
</dbReference>
<gene>
    <name evidence="2" type="ORF">WQE_20546</name>
</gene>
<dbReference type="Proteomes" id="UP000004980">
    <property type="component" value="Unassembled WGS sequence"/>
</dbReference>
<dbReference type="InterPro" id="IPR006016">
    <property type="entry name" value="UspA"/>
</dbReference>
<accession>A0ABN0FJ27</accession>
<dbReference type="CDD" id="cd00293">
    <property type="entry name" value="USP-like"/>
    <property type="match status" value="1"/>
</dbReference>
<dbReference type="Pfam" id="PF00582">
    <property type="entry name" value="Usp"/>
    <property type="match status" value="1"/>
</dbReference>
<name>A0ABN0FJ27_9BURK</name>
<keyword evidence="3" id="KW-1185">Reference proteome</keyword>
<reference evidence="2 3" key="1">
    <citation type="journal article" date="2012" name="J. Bacteriol.">
        <title>Draft Genome Sequence of the Soil Bacterium Burkholderia terrae Strain BS001, Which Interacts with Fungal Surface Structures.</title>
        <authorList>
            <person name="Nazir R."/>
            <person name="Hansen M.A."/>
            <person name="Sorensen S."/>
            <person name="van Elsas J.D."/>
        </authorList>
    </citation>
    <scope>NUCLEOTIDE SEQUENCE [LARGE SCALE GENOMIC DNA]</scope>
    <source>
        <strain evidence="2 3">BS001</strain>
    </source>
</reference>
<protein>
    <recommendedName>
        <fullName evidence="1">UspA domain-containing protein</fullName>
    </recommendedName>
</protein>
<dbReference type="Gene3D" id="3.40.50.620">
    <property type="entry name" value="HUPs"/>
    <property type="match status" value="1"/>
</dbReference>
<feature type="domain" description="UspA" evidence="1">
    <location>
        <begin position="12"/>
        <end position="128"/>
    </location>
</feature>
<evidence type="ECO:0000313" key="3">
    <source>
        <dbReference type="Proteomes" id="UP000004980"/>
    </source>
</evidence>
<dbReference type="EMBL" id="AKAU01000108">
    <property type="protein sequence ID" value="EIM98803.1"/>
    <property type="molecule type" value="Genomic_DNA"/>
</dbReference>
<sequence>MIPVVSRSKMLRLLIPVLSQAGALEAARHAAFLFAEKCVAQVELIEVLEEVGEGRTVAFQSRSALRRREKLSMRDALTRTRAVLDDAGVPYTWKRVFGPPEKTIAAYAAMNGADVVVLDASGFGFFRRWGMLAKLWRLSPTPITVLH</sequence>
<comment type="caution">
    <text evidence="2">The sequence shown here is derived from an EMBL/GenBank/DDBJ whole genome shotgun (WGS) entry which is preliminary data.</text>
</comment>
<evidence type="ECO:0000313" key="2">
    <source>
        <dbReference type="EMBL" id="EIM98803.1"/>
    </source>
</evidence>